<evidence type="ECO:0000256" key="2">
    <source>
        <dbReference type="ARBA" id="ARBA00007757"/>
    </source>
</evidence>
<keyword evidence="5" id="KW-0560">Oxidoreductase</keyword>
<evidence type="ECO:0000313" key="5">
    <source>
        <dbReference type="EMBL" id="EQD50477.1"/>
    </source>
</evidence>
<dbReference type="InterPro" id="IPR005708">
    <property type="entry name" value="Homogentis_dOase"/>
</dbReference>
<dbReference type="Gene3D" id="2.60.120.10">
    <property type="entry name" value="Jelly Rolls"/>
    <property type="match status" value="1"/>
</dbReference>
<dbReference type="InterPro" id="IPR014710">
    <property type="entry name" value="RmlC-like_jellyroll"/>
</dbReference>
<proteinExistence type="inferred from homology"/>
<protein>
    <submittedName>
        <fullName evidence="5">Homogentisate 1,2-dioxygenase</fullName>
        <ecNumber evidence="5">1.13.-.-</ecNumber>
    </submittedName>
</protein>
<dbReference type="Pfam" id="PF04209">
    <property type="entry name" value="HgmA_C"/>
    <property type="match status" value="1"/>
</dbReference>
<dbReference type="InterPro" id="IPR011051">
    <property type="entry name" value="RmlC_Cupin_sf"/>
</dbReference>
<evidence type="ECO:0000256" key="3">
    <source>
        <dbReference type="SAM" id="MobiDB-lite"/>
    </source>
</evidence>
<gene>
    <name evidence="5" type="ORF">B1B_11228</name>
</gene>
<dbReference type="EMBL" id="AUZY01007271">
    <property type="protein sequence ID" value="EQD50477.1"/>
    <property type="molecule type" value="Genomic_DNA"/>
</dbReference>
<keyword evidence="5" id="KW-0223">Dioxygenase</keyword>
<dbReference type="GO" id="GO:0006559">
    <property type="term" value="P:L-phenylalanine catabolic process"/>
    <property type="evidence" value="ECO:0007669"/>
    <property type="project" value="InterPro"/>
</dbReference>
<accession>T1A0R9</accession>
<comment type="caution">
    <text evidence="5">The sequence shown here is derived from an EMBL/GenBank/DDBJ whole genome shotgun (WGS) entry which is preliminary data.</text>
</comment>
<dbReference type="GO" id="GO:0005737">
    <property type="term" value="C:cytoplasm"/>
    <property type="evidence" value="ECO:0007669"/>
    <property type="project" value="TreeGrafter"/>
</dbReference>
<dbReference type="InterPro" id="IPR046451">
    <property type="entry name" value="HgmA_C"/>
</dbReference>
<dbReference type="EC" id="1.13.-.-" evidence="5"/>
<comment type="cofactor">
    <cofactor evidence="1">
        <name>Fe cation</name>
        <dbReference type="ChEBI" id="CHEBI:24875"/>
    </cofactor>
</comment>
<reference evidence="5" key="1">
    <citation type="submission" date="2013-08" db="EMBL/GenBank/DDBJ databases">
        <authorList>
            <person name="Mendez C."/>
            <person name="Richter M."/>
            <person name="Ferrer M."/>
            <person name="Sanchez J."/>
        </authorList>
    </citation>
    <scope>NUCLEOTIDE SEQUENCE</scope>
</reference>
<comment type="similarity">
    <text evidence="2">Belongs to the homogentisate dioxygenase family.</text>
</comment>
<evidence type="ECO:0000256" key="1">
    <source>
        <dbReference type="ARBA" id="ARBA00001962"/>
    </source>
</evidence>
<reference evidence="5" key="2">
    <citation type="journal article" date="2014" name="ISME J.">
        <title>Microbial stratification in low pH oxic and suboxic macroscopic growths along an acid mine drainage.</title>
        <authorList>
            <person name="Mendez-Garcia C."/>
            <person name="Mesa V."/>
            <person name="Sprenger R.R."/>
            <person name="Richter M."/>
            <person name="Diez M.S."/>
            <person name="Solano J."/>
            <person name="Bargiela R."/>
            <person name="Golyshina O.V."/>
            <person name="Manteca A."/>
            <person name="Ramos J.L."/>
            <person name="Gallego J.R."/>
            <person name="Llorente I."/>
            <person name="Martins Dos Santos V.A."/>
            <person name="Jensen O.N."/>
            <person name="Pelaez A.I."/>
            <person name="Sanchez J."/>
            <person name="Ferrer M."/>
        </authorList>
    </citation>
    <scope>NUCLEOTIDE SEQUENCE</scope>
</reference>
<evidence type="ECO:0000259" key="4">
    <source>
        <dbReference type="Pfam" id="PF04209"/>
    </source>
</evidence>
<dbReference type="SUPFAM" id="SSF51182">
    <property type="entry name" value="RmlC-like cupins"/>
    <property type="match status" value="1"/>
</dbReference>
<dbReference type="PANTHER" id="PTHR11056:SF0">
    <property type="entry name" value="HOMOGENTISATE 1,2-DIOXYGENASE"/>
    <property type="match status" value="1"/>
</dbReference>
<feature type="region of interest" description="Disordered" evidence="3">
    <location>
        <begin position="1"/>
        <end position="21"/>
    </location>
</feature>
<name>T1A0R9_9ZZZZ</name>
<dbReference type="AlphaFoldDB" id="T1A0R9"/>
<sequence>MSGHGPDAASHAKAMALDTTQPQHLTDTMAFMFETRAVIRPTAQALALPELQADYWRCWQGLSKHFDPALR</sequence>
<dbReference type="GO" id="GO:0006570">
    <property type="term" value="P:tyrosine metabolic process"/>
    <property type="evidence" value="ECO:0007669"/>
    <property type="project" value="InterPro"/>
</dbReference>
<feature type="domain" description="Homogentisate 1,2-dioxygenase C-terminal" evidence="4">
    <location>
        <begin position="1"/>
        <end position="66"/>
    </location>
</feature>
<organism evidence="5">
    <name type="scientific">mine drainage metagenome</name>
    <dbReference type="NCBI Taxonomy" id="410659"/>
    <lineage>
        <taxon>unclassified sequences</taxon>
        <taxon>metagenomes</taxon>
        <taxon>ecological metagenomes</taxon>
    </lineage>
</organism>
<dbReference type="PANTHER" id="PTHR11056">
    <property type="entry name" value="HOMOGENTISATE 1,2-DIOXYGENASE"/>
    <property type="match status" value="1"/>
</dbReference>
<dbReference type="GO" id="GO:0004411">
    <property type="term" value="F:homogentisate 1,2-dioxygenase activity"/>
    <property type="evidence" value="ECO:0007669"/>
    <property type="project" value="InterPro"/>
</dbReference>